<comment type="catalytic activity">
    <reaction evidence="9 10">
        <text>beta-D-fructose 6-phosphate = dihydroxyacetone + D-glyceraldehyde 3-phosphate</text>
        <dbReference type="Rhea" id="RHEA:28002"/>
        <dbReference type="ChEBI" id="CHEBI:16016"/>
        <dbReference type="ChEBI" id="CHEBI:57634"/>
        <dbReference type="ChEBI" id="CHEBI:59776"/>
    </reaction>
</comment>
<dbReference type="SUPFAM" id="SSF111321">
    <property type="entry name" value="AF1104-like"/>
    <property type="match status" value="1"/>
</dbReference>
<dbReference type="GO" id="GO:0016791">
    <property type="term" value="F:phosphatase activity"/>
    <property type="evidence" value="ECO:0007669"/>
    <property type="project" value="TreeGrafter"/>
</dbReference>
<evidence type="ECO:0000256" key="1">
    <source>
        <dbReference type="ARBA" id="ARBA00000807"/>
    </source>
</evidence>
<keyword evidence="6 10" id="KW-0378">Hydrolase</keyword>
<dbReference type="OrthoDB" id="541375at2759"/>
<dbReference type="GO" id="GO:0016462">
    <property type="term" value="F:pyrophosphatase activity"/>
    <property type="evidence" value="ECO:0007669"/>
    <property type="project" value="UniProtKB-ARBA"/>
</dbReference>
<dbReference type="GO" id="GO:0030643">
    <property type="term" value="P:intracellular phosphate ion homeostasis"/>
    <property type="evidence" value="ECO:0007669"/>
    <property type="project" value="UniProtKB-ARBA"/>
</dbReference>
<dbReference type="InterPro" id="IPR002791">
    <property type="entry name" value="ARMT1-like_metal-bd"/>
</dbReference>
<keyword evidence="10" id="KW-0808">Transferase</keyword>
<comment type="domain">
    <text evidence="10">Subfamily III proteins have a conserved RTxK motif about 40-50 residues from the C-terminus; the threonine may be replaced by serine or cysteine.</text>
</comment>
<gene>
    <name evidence="12" type="ORF">HERILL_LOCUS12032</name>
</gene>
<dbReference type="InterPro" id="IPR039763">
    <property type="entry name" value="ARMT1"/>
</dbReference>
<keyword evidence="13" id="KW-1185">Reference proteome</keyword>
<evidence type="ECO:0000259" key="11">
    <source>
        <dbReference type="Pfam" id="PF01937"/>
    </source>
</evidence>
<evidence type="ECO:0000256" key="3">
    <source>
        <dbReference type="ARBA" id="ARBA00009519"/>
    </source>
</evidence>
<keyword evidence="4" id="KW-0533">Nickel</keyword>
<evidence type="ECO:0000256" key="8">
    <source>
        <dbReference type="ARBA" id="ARBA00045980"/>
    </source>
</evidence>
<name>A0A7R8UYH9_HERIL</name>
<evidence type="ECO:0000256" key="2">
    <source>
        <dbReference type="ARBA" id="ARBA00001326"/>
    </source>
</evidence>
<dbReference type="GO" id="GO:0046872">
    <property type="term" value="F:metal ion binding"/>
    <property type="evidence" value="ECO:0007669"/>
    <property type="project" value="UniProtKB-UniRule"/>
</dbReference>
<evidence type="ECO:0000313" key="12">
    <source>
        <dbReference type="EMBL" id="CAD7089490.1"/>
    </source>
</evidence>
<dbReference type="PANTHER" id="PTHR12260:SF6">
    <property type="entry name" value="DAMAGE-CONTROL PHOSPHATASE ARMT1"/>
    <property type="match status" value="1"/>
</dbReference>
<evidence type="ECO:0000256" key="7">
    <source>
        <dbReference type="ARBA" id="ARBA00023211"/>
    </source>
</evidence>
<dbReference type="FunFam" id="1.20.930.60:FF:000002">
    <property type="entry name" value="Protein-glutamate O-methyltransferase C1393.13"/>
    <property type="match status" value="1"/>
</dbReference>
<dbReference type="EC" id="2.1.1.-" evidence="10"/>
<keyword evidence="10" id="KW-0489">Methyltransferase</keyword>
<evidence type="ECO:0000256" key="6">
    <source>
        <dbReference type="ARBA" id="ARBA00022801"/>
    </source>
</evidence>
<organism evidence="12 13">
    <name type="scientific">Hermetia illucens</name>
    <name type="common">Black soldier fly</name>
    <dbReference type="NCBI Taxonomy" id="343691"/>
    <lineage>
        <taxon>Eukaryota</taxon>
        <taxon>Metazoa</taxon>
        <taxon>Ecdysozoa</taxon>
        <taxon>Arthropoda</taxon>
        <taxon>Hexapoda</taxon>
        <taxon>Insecta</taxon>
        <taxon>Pterygota</taxon>
        <taxon>Neoptera</taxon>
        <taxon>Endopterygota</taxon>
        <taxon>Diptera</taxon>
        <taxon>Brachycera</taxon>
        <taxon>Stratiomyomorpha</taxon>
        <taxon>Stratiomyidae</taxon>
        <taxon>Hermetiinae</taxon>
        <taxon>Hermetia</taxon>
    </lineage>
</organism>
<dbReference type="InParanoid" id="A0A7R8UYH9"/>
<keyword evidence="7 10" id="KW-0464">Manganese</keyword>
<dbReference type="Gene3D" id="3.40.50.10880">
    <property type="entry name" value="Uncharacterised protein PF01937, DUF89, domain 3"/>
    <property type="match status" value="1"/>
</dbReference>
<reference evidence="12 13" key="1">
    <citation type="submission" date="2020-11" db="EMBL/GenBank/DDBJ databases">
        <authorList>
            <person name="Wallbank WR R."/>
            <person name="Pardo Diaz C."/>
            <person name="Kozak K."/>
            <person name="Martin S."/>
            <person name="Jiggins C."/>
            <person name="Moest M."/>
            <person name="Warren A I."/>
            <person name="Generalovic N T."/>
            <person name="Byers J.R.P. K."/>
            <person name="Montejo-Kovacevich G."/>
            <person name="Yen C E."/>
        </authorList>
    </citation>
    <scope>NUCLEOTIDE SEQUENCE [LARGE SCALE GENOMIC DNA]</scope>
</reference>
<evidence type="ECO:0000313" key="13">
    <source>
        <dbReference type="Proteomes" id="UP000594454"/>
    </source>
</evidence>
<dbReference type="Pfam" id="PF01937">
    <property type="entry name" value="ARMT1-like_dom"/>
    <property type="match status" value="1"/>
</dbReference>
<dbReference type="PANTHER" id="PTHR12260">
    <property type="entry name" value="DAMAGE-CONTROL PHOSPHATASE ARMT1"/>
    <property type="match status" value="1"/>
</dbReference>
<protein>
    <recommendedName>
        <fullName evidence="10">Sugar phosphate phosphatase</fullName>
        <ecNumber evidence="10">2.1.1.-</ecNumber>
        <ecNumber evidence="10">3.1.3.-</ecNumber>
    </recommendedName>
</protein>
<dbReference type="EMBL" id="LR899012">
    <property type="protein sequence ID" value="CAD7089490.1"/>
    <property type="molecule type" value="Genomic_DNA"/>
</dbReference>
<dbReference type="GO" id="GO:0051998">
    <property type="term" value="F:protein carboxyl O-methyltransferase activity"/>
    <property type="evidence" value="ECO:0007669"/>
    <property type="project" value="UniProtKB-UniRule"/>
</dbReference>
<dbReference type="GO" id="GO:0032259">
    <property type="term" value="P:methylation"/>
    <property type="evidence" value="ECO:0007669"/>
    <property type="project" value="UniProtKB-KW"/>
</dbReference>
<comment type="function">
    <text evidence="8 10">Metal-dependent phosphatase that shows phosphatase activity against several substrates, including fructose-1-phosphate and fructose-6-phosphate. Its preference for fructose-1-phosphate, a strong glycating agent that causes DNA damage rather than a canonical yeast metabolite, suggests a damage-control function in hexose phosphate metabolism. Has also been shown to have O-methyltransferase activity that methylates glutamate residues of target proteins to form gamma-glutamyl methyl ester residues. Possibly methylates PCNA, suggesting it is involved in the DNA damage response.</text>
</comment>
<dbReference type="GO" id="GO:0005634">
    <property type="term" value="C:nucleus"/>
    <property type="evidence" value="ECO:0007669"/>
    <property type="project" value="TreeGrafter"/>
</dbReference>
<dbReference type="FunCoup" id="A0A7R8UYH9">
    <property type="interactions" value="692"/>
</dbReference>
<comment type="cofactor">
    <cofactor evidence="10">
        <name>Mn(2+)</name>
        <dbReference type="ChEBI" id="CHEBI:29035"/>
    </cofactor>
    <cofactor evidence="10">
        <name>Ni(2+)</name>
        <dbReference type="ChEBI" id="CHEBI:49786"/>
    </cofactor>
</comment>
<comment type="catalytic activity">
    <reaction evidence="2 10">
        <text>beta-D-fructose 1-phosphate + H2O = D-fructose + phosphate</text>
        <dbReference type="Rhea" id="RHEA:35603"/>
        <dbReference type="ChEBI" id="CHEBI:15377"/>
        <dbReference type="ChEBI" id="CHEBI:37721"/>
        <dbReference type="ChEBI" id="CHEBI:43474"/>
        <dbReference type="ChEBI" id="CHEBI:138881"/>
    </reaction>
</comment>
<evidence type="ECO:0000256" key="9">
    <source>
        <dbReference type="ARBA" id="ARBA00048809"/>
    </source>
</evidence>
<dbReference type="InterPro" id="IPR036075">
    <property type="entry name" value="ARMT-1-like_metal-bd_sf"/>
</dbReference>
<dbReference type="Gene3D" id="1.20.930.60">
    <property type="match status" value="1"/>
</dbReference>
<dbReference type="Proteomes" id="UP000594454">
    <property type="component" value="Chromosome 4"/>
</dbReference>
<evidence type="ECO:0000256" key="10">
    <source>
        <dbReference type="RuleBase" id="RU367030"/>
    </source>
</evidence>
<dbReference type="EC" id="3.1.3.-" evidence="10"/>
<accession>A0A7R8UYH9</accession>
<dbReference type="FunFam" id="3.40.50.10880:FF:000005">
    <property type="entry name" value="DUF89-domain-containing protein"/>
    <property type="match status" value="1"/>
</dbReference>
<dbReference type="AlphaFoldDB" id="A0A7R8UYH9"/>
<dbReference type="OMA" id="INMWSNC"/>
<comment type="similarity">
    <text evidence="3 10">Belongs to the damage-control phosphatase family. Sugar phosphate phosphatase III subfamily.</text>
</comment>
<keyword evidence="5 10" id="KW-0479">Metal-binding</keyword>
<evidence type="ECO:0000256" key="5">
    <source>
        <dbReference type="ARBA" id="ARBA00022723"/>
    </source>
</evidence>
<proteinExistence type="inferred from homology"/>
<dbReference type="GO" id="GO:0006974">
    <property type="term" value="P:DNA damage response"/>
    <property type="evidence" value="ECO:0007669"/>
    <property type="project" value="TreeGrafter"/>
</dbReference>
<comment type="catalytic activity">
    <reaction evidence="1 10">
        <text>L-glutamyl-[protein] + S-adenosyl-L-methionine = [protein]-L-glutamate 5-O-methyl ester + S-adenosyl-L-homocysteine</text>
        <dbReference type="Rhea" id="RHEA:24452"/>
        <dbReference type="Rhea" id="RHEA-COMP:10208"/>
        <dbReference type="Rhea" id="RHEA-COMP:10311"/>
        <dbReference type="ChEBI" id="CHEBI:29973"/>
        <dbReference type="ChEBI" id="CHEBI:57856"/>
        <dbReference type="ChEBI" id="CHEBI:59789"/>
        <dbReference type="ChEBI" id="CHEBI:82795"/>
    </reaction>
</comment>
<evidence type="ECO:0000256" key="4">
    <source>
        <dbReference type="ARBA" id="ARBA00022596"/>
    </source>
</evidence>
<feature type="domain" description="Damage-control phosphatase ARMT1-like metal-binding" evidence="11">
    <location>
        <begin position="33"/>
        <end position="418"/>
    </location>
</feature>
<sequence length="440" mass="51474">MGDFDKKYNIVDEKTPPHELLSGHYKQSFAYYTLRERLPVILTQVVDNLSRDKDEIAEKFGDGAREELKEIVGNISKLKYELQTDKELTPISGTSSDVMTWNIFLSSLNENSRSFFNACWLHSECYMYRRLRSIFELSTHLRDFDYFQKQKENALTCCTESLEKVAKSIDAHKEMERKCFKDFFRRLLKLNLWGNRCDLSISAGKEIIQTGDPYTDIDILDKYILVDQSADVWECVSQDDTKDHPVTFIHDNSGFEIFTDFLLADFIIEQNLASKVRFHVKAIPWYISDVTPHDFHWTIDYLLGHQSETLRTLGSRWKKYLENGKFELCPVNFFWTSPFEFYKMAENDKKLYTELGESKLVIFKGDLNYRKLIGDYNWDRTESFETCLRGFRPSNVCTLRTIKADLICGLKEGVGEELDKSDPDWMVTGKYGVIQFALKN</sequence>